<dbReference type="InterPro" id="IPR029058">
    <property type="entry name" value="AB_hydrolase_fold"/>
</dbReference>
<dbReference type="Pfam" id="PF00561">
    <property type="entry name" value="Abhydrolase_1"/>
    <property type="match status" value="1"/>
</dbReference>
<accession>A0A7Y9ZB63</accession>
<evidence type="ECO:0000313" key="2">
    <source>
        <dbReference type="EMBL" id="NYI42139.1"/>
    </source>
</evidence>
<gene>
    <name evidence="2" type="ORF">BKA03_002258</name>
</gene>
<comment type="caution">
    <text evidence="2">The sequence shown here is derived from an EMBL/GenBank/DDBJ whole genome shotgun (WGS) entry which is preliminary data.</text>
</comment>
<dbReference type="PANTHER" id="PTHR43194">
    <property type="entry name" value="HYDROLASE ALPHA/BETA FOLD FAMILY"/>
    <property type="match status" value="1"/>
</dbReference>
<proteinExistence type="predicted"/>
<evidence type="ECO:0000313" key="3">
    <source>
        <dbReference type="Proteomes" id="UP000547973"/>
    </source>
</evidence>
<dbReference type="InterPro" id="IPR050228">
    <property type="entry name" value="Carboxylesterase_BioH"/>
</dbReference>
<sequence length="253" mass="26036">MTARSANVPLVFLNAFPLDSEQWEPLLAVLDAPVGDIITFDPPGIGEMPATEEDPSLELIADAAVAAMREATGSVDALWVGCSMGGYVAMAILERHPDAVAGIGLLATRAVADSDATKARRLEAATAAMAHDGLVDPEDTARGLLGAFSGERESLVHSTSANVARQRGEGVAWCQLAMASRPSRLEVLRGADVPAFVARGDQDGLTSDDDAAAMADALGVELTRIGAAGHLLAMEAPEAVARLIGALATAANE</sequence>
<feature type="domain" description="AB hydrolase-1" evidence="1">
    <location>
        <begin position="9"/>
        <end position="237"/>
    </location>
</feature>
<dbReference type="PANTHER" id="PTHR43194:SF2">
    <property type="entry name" value="PEROXISOMAL MEMBRANE PROTEIN LPX1"/>
    <property type="match status" value="1"/>
</dbReference>
<dbReference type="OrthoDB" id="9785847at2"/>
<name>A0A7Y9ZB63_9MICO</name>
<dbReference type="GO" id="GO:0003824">
    <property type="term" value="F:catalytic activity"/>
    <property type="evidence" value="ECO:0007669"/>
    <property type="project" value="UniProtKB-ARBA"/>
</dbReference>
<evidence type="ECO:0000259" key="1">
    <source>
        <dbReference type="Pfam" id="PF00561"/>
    </source>
</evidence>
<keyword evidence="3" id="KW-1185">Reference proteome</keyword>
<protein>
    <submittedName>
        <fullName evidence="2">Pimeloyl-ACP methyl ester carboxylesterase</fullName>
    </submittedName>
</protein>
<reference evidence="2 3" key="1">
    <citation type="submission" date="2020-07" db="EMBL/GenBank/DDBJ databases">
        <title>Sequencing the genomes of 1000 actinobacteria strains.</title>
        <authorList>
            <person name="Klenk H.-P."/>
        </authorList>
    </citation>
    <scope>NUCLEOTIDE SEQUENCE [LARGE SCALE GENOMIC DNA]</scope>
    <source>
        <strain evidence="2 3">DSM 19970</strain>
    </source>
</reference>
<dbReference type="EMBL" id="JACBZO010000001">
    <property type="protein sequence ID" value="NYI42139.1"/>
    <property type="molecule type" value="Genomic_DNA"/>
</dbReference>
<dbReference type="InterPro" id="IPR000073">
    <property type="entry name" value="AB_hydrolase_1"/>
</dbReference>
<dbReference type="RefSeq" id="WP_062074023.1">
    <property type="nucleotide sequence ID" value="NZ_BBRC01000002.1"/>
</dbReference>
<dbReference type="Gene3D" id="3.40.50.1820">
    <property type="entry name" value="alpha/beta hydrolase"/>
    <property type="match status" value="1"/>
</dbReference>
<dbReference type="SUPFAM" id="SSF53474">
    <property type="entry name" value="alpha/beta-Hydrolases"/>
    <property type="match status" value="1"/>
</dbReference>
<dbReference type="Proteomes" id="UP000547973">
    <property type="component" value="Unassembled WGS sequence"/>
</dbReference>
<dbReference type="AlphaFoldDB" id="A0A7Y9ZB63"/>
<organism evidence="2 3">
    <name type="scientific">Demequina lutea</name>
    <dbReference type="NCBI Taxonomy" id="431489"/>
    <lineage>
        <taxon>Bacteria</taxon>
        <taxon>Bacillati</taxon>
        <taxon>Actinomycetota</taxon>
        <taxon>Actinomycetes</taxon>
        <taxon>Micrococcales</taxon>
        <taxon>Demequinaceae</taxon>
        <taxon>Demequina</taxon>
    </lineage>
</organism>